<evidence type="ECO:0000256" key="7">
    <source>
        <dbReference type="ARBA" id="ARBA00023136"/>
    </source>
</evidence>
<evidence type="ECO:0000256" key="12">
    <source>
        <dbReference type="SAM" id="Phobius"/>
    </source>
</evidence>
<feature type="transmembrane region" description="Helical" evidence="12">
    <location>
        <begin position="594"/>
        <end position="614"/>
    </location>
</feature>
<keyword evidence="7 12" id="KW-0472">Membrane</keyword>
<feature type="domain" description="Fibronectin type-III" evidence="14">
    <location>
        <begin position="216"/>
        <end position="309"/>
    </location>
</feature>
<comment type="similarity">
    <text evidence="2">Belongs to the type I cytokine receptor family. Type 2 subfamily.</text>
</comment>
<organism evidence="15">
    <name type="scientific">Stegastes partitus</name>
    <name type="common">bicolor damselfish</name>
    <dbReference type="NCBI Taxonomy" id="144197"/>
    <lineage>
        <taxon>Eukaryota</taxon>
        <taxon>Metazoa</taxon>
        <taxon>Chordata</taxon>
        <taxon>Craniata</taxon>
        <taxon>Vertebrata</taxon>
        <taxon>Euteleostomi</taxon>
        <taxon>Actinopterygii</taxon>
        <taxon>Neopterygii</taxon>
        <taxon>Teleostei</taxon>
        <taxon>Neoteleostei</taxon>
        <taxon>Acanthomorphata</taxon>
        <taxon>Ovalentaria</taxon>
        <taxon>Pomacentridae</taxon>
        <taxon>Stegastes</taxon>
    </lineage>
</organism>
<feature type="domain" description="Fibronectin type-III" evidence="14">
    <location>
        <begin position="498"/>
        <end position="591"/>
    </location>
</feature>
<dbReference type="PROSITE" id="PS50853">
    <property type="entry name" value="FN3"/>
    <property type="match status" value="3"/>
</dbReference>
<dbReference type="InterPro" id="IPR036116">
    <property type="entry name" value="FN3_sf"/>
</dbReference>
<evidence type="ECO:0000256" key="5">
    <source>
        <dbReference type="ARBA" id="ARBA00022737"/>
    </source>
</evidence>
<evidence type="ECO:0000256" key="4">
    <source>
        <dbReference type="ARBA" id="ARBA00022729"/>
    </source>
</evidence>
<evidence type="ECO:0000256" key="13">
    <source>
        <dbReference type="SAM" id="SignalP"/>
    </source>
</evidence>
<dbReference type="OrthoDB" id="10005435at2759"/>
<dbReference type="InterPro" id="IPR003529">
    <property type="entry name" value="Hematopoietin_rcpt_Gp130_CS"/>
</dbReference>
<reference evidence="15" key="1">
    <citation type="submission" date="2023-09" db="UniProtKB">
        <authorList>
            <consortium name="Ensembl"/>
        </authorList>
    </citation>
    <scope>IDENTIFICATION</scope>
</reference>
<keyword evidence="5" id="KW-0677">Repeat</keyword>
<evidence type="ECO:0000313" key="16">
    <source>
        <dbReference type="Proteomes" id="UP000694891"/>
    </source>
</evidence>
<evidence type="ECO:0000313" key="17">
    <source>
        <dbReference type="RefSeq" id="XP_008296047.1"/>
    </source>
</evidence>
<evidence type="ECO:0000256" key="11">
    <source>
        <dbReference type="SAM" id="MobiDB-lite"/>
    </source>
</evidence>
<proteinExistence type="inferred from homology"/>
<accession>A0A3B5AYI6</accession>
<evidence type="ECO:0000256" key="6">
    <source>
        <dbReference type="ARBA" id="ARBA00022989"/>
    </source>
</evidence>
<evidence type="ECO:0000256" key="2">
    <source>
        <dbReference type="ARBA" id="ARBA00008921"/>
    </source>
</evidence>
<keyword evidence="10" id="KW-0325">Glycoprotein</keyword>
<dbReference type="PANTHER" id="PTHR48423">
    <property type="entry name" value="INTERLEUKIN-27 RECEPTOR SUBUNIT ALPHA"/>
    <property type="match status" value="1"/>
</dbReference>
<dbReference type="SUPFAM" id="SSF49265">
    <property type="entry name" value="Fibronectin type III"/>
    <property type="match status" value="3"/>
</dbReference>
<keyword evidence="16" id="KW-1185">Reference proteome</keyword>
<name>A0A3B5AYI6_9TELE</name>
<protein>
    <submittedName>
        <fullName evidence="15 17">Interleukin-12 receptor subunit beta-2-like</fullName>
    </submittedName>
</protein>
<evidence type="ECO:0000256" key="1">
    <source>
        <dbReference type="ARBA" id="ARBA00004479"/>
    </source>
</evidence>
<dbReference type="CDD" id="cd00063">
    <property type="entry name" value="FN3"/>
    <property type="match status" value="1"/>
</dbReference>
<keyword evidence="8" id="KW-1015">Disulfide bond</keyword>
<dbReference type="GeneTree" id="ENSGT00940000155776"/>
<evidence type="ECO:0000259" key="14">
    <source>
        <dbReference type="PROSITE" id="PS50853"/>
    </source>
</evidence>
<evidence type="ECO:0000256" key="8">
    <source>
        <dbReference type="ARBA" id="ARBA00023157"/>
    </source>
</evidence>
<feature type="domain" description="Fibronectin type-III" evidence="14">
    <location>
        <begin position="396"/>
        <end position="495"/>
    </location>
</feature>
<dbReference type="Ensembl" id="ENSSPAT00000018858.1">
    <property type="protein sequence ID" value="ENSSPAP00000018577.1"/>
    <property type="gene ID" value="ENSSPAG00000014022.1"/>
</dbReference>
<dbReference type="GO" id="GO:0005886">
    <property type="term" value="C:plasma membrane"/>
    <property type="evidence" value="ECO:0007669"/>
    <property type="project" value="UniProtKB-ARBA"/>
</dbReference>
<evidence type="ECO:0000313" key="15">
    <source>
        <dbReference type="Ensembl" id="ENSSPAP00000018577.1"/>
    </source>
</evidence>
<gene>
    <name evidence="17" type="primary">LOC103369178</name>
</gene>
<dbReference type="InterPro" id="IPR013783">
    <property type="entry name" value="Ig-like_fold"/>
</dbReference>
<keyword evidence="6 12" id="KW-1133">Transmembrane helix</keyword>
<dbReference type="InterPro" id="IPR003961">
    <property type="entry name" value="FN3_dom"/>
</dbReference>
<dbReference type="Gene3D" id="2.60.40.10">
    <property type="entry name" value="Immunoglobulins"/>
    <property type="match status" value="5"/>
</dbReference>
<keyword evidence="9" id="KW-0675">Receptor</keyword>
<dbReference type="InterPro" id="IPR052672">
    <property type="entry name" value="Type1_Cytokine_Rcpt_Type2"/>
</dbReference>
<dbReference type="PANTHER" id="PTHR48423:SF1">
    <property type="entry name" value="INTERLEUKIN-27 RECEPTOR SUBUNIT ALPHA"/>
    <property type="match status" value="1"/>
</dbReference>
<reference evidence="17" key="2">
    <citation type="submission" date="2025-04" db="UniProtKB">
        <authorList>
            <consortium name="RefSeq"/>
        </authorList>
    </citation>
    <scope>IDENTIFICATION</scope>
</reference>
<dbReference type="Proteomes" id="UP000694891">
    <property type="component" value="Unplaced"/>
</dbReference>
<dbReference type="AlphaFoldDB" id="A0A3B5AYI6"/>
<evidence type="ECO:0000256" key="10">
    <source>
        <dbReference type="ARBA" id="ARBA00023180"/>
    </source>
</evidence>
<dbReference type="STRING" id="144197.ENSSPAP00000018577"/>
<dbReference type="PROSITE" id="PS01353">
    <property type="entry name" value="HEMATOPO_REC_L_F2"/>
    <property type="match status" value="1"/>
</dbReference>
<keyword evidence="4 13" id="KW-0732">Signal</keyword>
<comment type="subcellular location">
    <subcellularLocation>
        <location evidence="1">Membrane</location>
        <topology evidence="1">Single-pass type I membrane protein</topology>
    </subcellularLocation>
</comment>
<dbReference type="CTD" id="3595"/>
<dbReference type="SMART" id="SM00060">
    <property type="entry name" value="FN3"/>
    <property type="match status" value="4"/>
</dbReference>
<feature type="signal peptide" evidence="13">
    <location>
        <begin position="1"/>
        <end position="24"/>
    </location>
</feature>
<evidence type="ECO:0000256" key="9">
    <source>
        <dbReference type="ARBA" id="ARBA00023170"/>
    </source>
</evidence>
<dbReference type="GO" id="GO:0004896">
    <property type="term" value="F:cytokine receptor activity"/>
    <property type="evidence" value="ECO:0007669"/>
    <property type="project" value="InterPro"/>
</dbReference>
<evidence type="ECO:0000256" key="3">
    <source>
        <dbReference type="ARBA" id="ARBA00022692"/>
    </source>
</evidence>
<keyword evidence="3 12" id="KW-0812">Transmembrane</keyword>
<dbReference type="RefSeq" id="XP_008296047.1">
    <property type="nucleotide sequence ID" value="XM_008297825.1"/>
</dbReference>
<feature type="compositionally biased region" description="Polar residues" evidence="11">
    <location>
        <begin position="685"/>
        <end position="704"/>
    </location>
</feature>
<feature type="region of interest" description="Disordered" evidence="11">
    <location>
        <begin position="681"/>
        <end position="708"/>
    </location>
</feature>
<feature type="chain" id="PRO_5044592075" evidence="13">
    <location>
        <begin position="25"/>
        <end position="804"/>
    </location>
</feature>
<sequence length="804" mass="89874">MATMFQSWSLLIAVAVLAVQLCTGQRSCDIRSTAGSAVQWGSNFTVYCTFNCKCEGSMFCDSPPTQQKHEKFNSTTIYFNVVNITKTRTYSCHCACSPPRDPCGLDISAGYPPDHPKNFKCDYKVITNDSGDLVCTWNRERDTLLWTRSVLRVRTVTGNHTGELHRVSSEGTESLSASFAVSRSVQLLSVWVETQNSLGSVESPTVNYTLSDIAMPPAPVLVQPECSSRECFIKVEEPVRTQHVEIEYTADQQTWTTSPDSVVQMSSSQVRSVSSLEPYRLYHFRARSKFNTGNWSEWSANISSWTQEEAPAEELDVWFTEDFKSRRVYWKEPDVSISRGKIIAYKVSVKSPNSRVVRNISADTRSYSVPFRADCEVTVWACNSKGLSPPARITTRHTKVKHAQEVHVSAGNYSIAISWRKPKTAPLLPAGYVVEWYPEGHQLQELRWLKLDKNDNQTVISGINAFECYEGAVSVFYNDSSVSRTRFKRIATLESAPAVGPLIEEKVKGNDVEITWMELPRGQRRGCISTYSIYLENSSGHRELYSVASPKRTYTIKGLSPGAYNLWMSASTATGGEGPAGNKVTFFVEEETSFSLLLVCGVVSVMALFLVCLCQSSAVKRRFYKFFQCLMLDVVPDPANSKWAKEYIQDKGRMSLMPQQSNSNFSSEEEEPILVDVEELPKQSGDASSPTTISLQLPPQTGLSPETDPATLLYPVTTYIKSFSHDSDSSDQTQTSLDTNSTVDYISSHGPGNMDEEDEEEEEDELVDMHFFPSHNIFMDSLEFGGKLTLDAVKIDCGDFFQNA</sequence>